<dbReference type="InterPro" id="IPR027291">
    <property type="entry name" value="Glyco_hydro_38_N_sf"/>
</dbReference>
<dbReference type="GO" id="GO:0030246">
    <property type="term" value="F:carbohydrate binding"/>
    <property type="evidence" value="ECO:0007669"/>
    <property type="project" value="InterPro"/>
</dbReference>
<dbReference type="SMART" id="SM00872">
    <property type="entry name" value="Alpha-mann_mid"/>
    <property type="match status" value="1"/>
</dbReference>
<keyword evidence="2" id="KW-0479">Metal-binding</keyword>
<proteinExistence type="inferred from homology"/>
<evidence type="ECO:0000256" key="2">
    <source>
        <dbReference type="ARBA" id="ARBA00022723"/>
    </source>
</evidence>
<dbReference type="InterPro" id="IPR015341">
    <property type="entry name" value="Glyco_hydro_38_cen"/>
</dbReference>
<dbReference type="GO" id="GO:0004559">
    <property type="term" value="F:alpha-mannosidase activity"/>
    <property type="evidence" value="ECO:0007669"/>
    <property type="project" value="InterPro"/>
</dbReference>
<keyword evidence="4" id="KW-0326">Glycosidase</keyword>
<dbReference type="InterPro" id="IPR041147">
    <property type="entry name" value="GH38_C"/>
</dbReference>
<accession>B4VZH8</accession>
<dbReference type="Gene3D" id="1.20.1270.50">
    <property type="entry name" value="Glycoside hydrolase family 38, central domain"/>
    <property type="match status" value="1"/>
</dbReference>
<dbReference type="Gene3D" id="3.20.110.10">
    <property type="entry name" value="Glycoside hydrolase 38, N terminal domain"/>
    <property type="match status" value="1"/>
</dbReference>
<dbReference type="PANTHER" id="PTHR46017:SF1">
    <property type="entry name" value="ALPHA-MANNOSIDASE 2C1"/>
    <property type="match status" value="1"/>
</dbReference>
<dbReference type="Pfam" id="PF17677">
    <property type="entry name" value="Glyco_hydro38C2"/>
    <property type="match status" value="1"/>
</dbReference>
<dbReference type="HOGENOM" id="CLU_003442_1_2_3"/>
<evidence type="ECO:0000256" key="4">
    <source>
        <dbReference type="ARBA" id="ARBA00023295"/>
    </source>
</evidence>
<dbReference type="SUPFAM" id="SSF88713">
    <property type="entry name" value="Glycoside hydrolase/deacetylase"/>
    <property type="match status" value="1"/>
</dbReference>
<dbReference type="GO" id="GO:0009313">
    <property type="term" value="P:oligosaccharide catabolic process"/>
    <property type="evidence" value="ECO:0007669"/>
    <property type="project" value="TreeGrafter"/>
</dbReference>
<dbReference type="eggNOG" id="COG0383">
    <property type="taxonomic scope" value="Bacteria"/>
</dbReference>
<dbReference type="InterPro" id="IPR037094">
    <property type="entry name" value="Glyco_hydro_38_cen_sf"/>
</dbReference>
<dbReference type="RefSeq" id="WP_006104142.1">
    <property type="nucleotide sequence ID" value="NZ_DS989862.1"/>
</dbReference>
<dbReference type="STRING" id="118168.MC7420_4960"/>
<name>B4VZH8_9CYAN</name>
<comment type="similarity">
    <text evidence="1">Belongs to the glycosyl hydrolase 38 family.</text>
</comment>
<dbReference type="Pfam" id="PF01074">
    <property type="entry name" value="Glyco_hydro_38N"/>
    <property type="match status" value="1"/>
</dbReference>
<dbReference type="Proteomes" id="UP000003835">
    <property type="component" value="Unassembled WGS sequence"/>
</dbReference>
<dbReference type="EMBL" id="DS989862">
    <property type="protein sequence ID" value="EDX72687.1"/>
    <property type="molecule type" value="Genomic_DNA"/>
</dbReference>
<dbReference type="Pfam" id="PF09261">
    <property type="entry name" value="Alpha-mann_mid"/>
    <property type="match status" value="1"/>
</dbReference>
<dbReference type="AlphaFoldDB" id="B4VZH8"/>
<dbReference type="InterPro" id="IPR011330">
    <property type="entry name" value="Glyco_hydro/deAcase_b/a-brl"/>
</dbReference>
<dbReference type="OrthoDB" id="9772207at2"/>
<feature type="domain" description="Glycoside hydrolase family 38 central" evidence="5">
    <location>
        <begin position="531"/>
        <end position="609"/>
    </location>
</feature>
<dbReference type="InterPro" id="IPR000602">
    <property type="entry name" value="Glyco_hydro_38_N"/>
</dbReference>
<organism evidence="6 7">
    <name type="scientific">Coleofasciculus chthonoplastes PCC 7420</name>
    <dbReference type="NCBI Taxonomy" id="118168"/>
    <lineage>
        <taxon>Bacteria</taxon>
        <taxon>Bacillati</taxon>
        <taxon>Cyanobacteriota</taxon>
        <taxon>Cyanophyceae</taxon>
        <taxon>Coleofasciculales</taxon>
        <taxon>Coleofasciculaceae</taxon>
        <taxon>Coleofasciculus</taxon>
    </lineage>
</organism>
<dbReference type="InterPro" id="IPR028995">
    <property type="entry name" value="Glyco_hydro_57/38_cen_sf"/>
</dbReference>
<dbReference type="CDD" id="cd10789">
    <property type="entry name" value="GH38N_AMII_ER_cytosolic"/>
    <property type="match status" value="1"/>
</dbReference>
<dbReference type="FunFam" id="1.20.1270.50:FF:000004">
    <property type="entry name" value="alpha-mannosidase 2C1 isoform X1"/>
    <property type="match status" value="1"/>
</dbReference>
<evidence type="ECO:0000256" key="1">
    <source>
        <dbReference type="ARBA" id="ARBA00009792"/>
    </source>
</evidence>
<dbReference type="InterPro" id="IPR011682">
    <property type="entry name" value="Glyco_hydro_38_C"/>
</dbReference>
<evidence type="ECO:0000313" key="6">
    <source>
        <dbReference type="EMBL" id="EDX72687.1"/>
    </source>
</evidence>
<dbReference type="Gene3D" id="2.70.98.30">
    <property type="entry name" value="Golgi alpha-mannosidase II, domain 4"/>
    <property type="match status" value="1"/>
</dbReference>
<protein>
    <submittedName>
        <fullName evidence="6">Glycosyl hydrolases family 38 C-terminal domain</fullName>
    </submittedName>
</protein>
<evidence type="ECO:0000259" key="5">
    <source>
        <dbReference type="SMART" id="SM00872"/>
    </source>
</evidence>
<dbReference type="PANTHER" id="PTHR46017">
    <property type="entry name" value="ALPHA-MANNOSIDASE 2C1"/>
    <property type="match status" value="1"/>
</dbReference>
<reference evidence="6 7" key="1">
    <citation type="submission" date="2008-07" db="EMBL/GenBank/DDBJ databases">
        <authorList>
            <person name="Tandeau de Marsac N."/>
            <person name="Ferriera S."/>
            <person name="Johnson J."/>
            <person name="Kravitz S."/>
            <person name="Beeson K."/>
            <person name="Sutton G."/>
            <person name="Rogers Y.-H."/>
            <person name="Friedman R."/>
            <person name="Frazier M."/>
            <person name="Venter J.C."/>
        </authorList>
    </citation>
    <scope>NUCLEOTIDE SEQUENCE [LARGE SCALE GENOMIC DNA]</scope>
    <source>
        <strain evidence="6 7">PCC 7420</strain>
    </source>
</reference>
<keyword evidence="7" id="KW-1185">Reference proteome</keyword>
<evidence type="ECO:0000313" key="7">
    <source>
        <dbReference type="Proteomes" id="UP000003835"/>
    </source>
</evidence>
<dbReference type="SUPFAM" id="SSF88688">
    <property type="entry name" value="Families 57/38 glycoside transferase middle domain"/>
    <property type="match status" value="1"/>
</dbReference>
<gene>
    <name evidence="6" type="ORF">MC7420_4960</name>
</gene>
<sequence>MSSLPFLSDSIAKLRALTQVNVQTNWKLWSEDLPLEEMINHIFANGSSSELNDKGYIIWSAGRQVMWFGQQFIIPQDLQGYPLAGLTLRLALTWWAEDAKIFVNGELVQEGDLFDSSARVLLSSAVSPGEIITVMVRLVSPGHDIGGLMRSSCIYESTNSLDPGFVADELTVLQNYLTAFAPEQLGTLAVAVSKIDWQRVSDADQFTRSLTLLRQTLLSQNLTPNATFHLLGHAHLDMAWLWSTQETWDVAVRTFESVLSLQQDFPNLTYCHTTPALYAWIEQNRPDLFSRIQQQVIAGKWETVGGMWVEPELNLIDGESIVRQLLYGQRYTQEKFGQINQVAWVTDSFGFTWQLPQLLKQGGINYFVTQKLHWNDTTEFPYHLFWWQSPDGTRILSLMSPPNITGVMDTNPITMTNYGIKWQTQTKIKDIFWLPGVGDHGGGPTRDMLEVAQRWQQSPFFPNLEFTTALKYLQNLENQLEDREMMCRDVPRRVSGGGFSQIRETNNDNSETRPYKLPIPNPIWNNELYLELHRGCYTTHADQKRWNRRCEGLLYQAELFASLATLITKKNYPQTQLETAWKNVLFNQFHDILPGTSIPEVFIEANQKWQDVETVTQDIIAESLNAIASQITLPSPPHPNAQPLILFNPLNWQHSELITISLPPSLCEPLREPLRTSALKKQFPITNNQTWQIYDSNGEKIPSQTGFHISEAKGQTHLLFQAKDIPAIGYKIVWLCPTDTPPENNHPNPQPNNEFILENDYLRVIVNPNTGDLSSIFDKPNQREILSGAGNQLQAFEDKGQYWDAWNIDPNYHQHPLPPTQLQSIQWLEQGNLRSRLQVIRQLGQSQFCQEYILTSDSPLLKIATTVDWQERQVLVKAAFPLNLEADYATYEIPCGAIQRPTKPQTPAEQAKWEVPALRWADLGDKTYGVSLLNDCKYGYDAQPSQLRLTLLKSPMWPHPDADRGIHHFTYALYPHAGTWQAAKTVQRGYELNFPLQVVRLEDTANQGVKSNGTDLSWVRSSTKRARSAKALTTNSKVSGICVKSLPPGGSLLELSAENLVMIAFKRSQDNPHRWILRCYESQGEEAEFSFNSDLSLAINGCVDLLERPVDQSPESPTLQALRIAPWQIRSYAIVEKPLIEKT</sequence>
<dbReference type="Pfam" id="PF07748">
    <property type="entry name" value="Glyco_hydro_38C"/>
    <property type="match status" value="1"/>
</dbReference>
<dbReference type="InterPro" id="IPR011013">
    <property type="entry name" value="Gal_mutarotase_sf_dom"/>
</dbReference>
<dbReference type="SUPFAM" id="SSF74650">
    <property type="entry name" value="Galactose mutarotase-like"/>
    <property type="match status" value="1"/>
</dbReference>
<dbReference type="GO" id="GO:0046872">
    <property type="term" value="F:metal ion binding"/>
    <property type="evidence" value="ECO:0007669"/>
    <property type="project" value="UniProtKB-KW"/>
</dbReference>
<dbReference type="GO" id="GO:0006013">
    <property type="term" value="P:mannose metabolic process"/>
    <property type="evidence" value="ECO:0007669"/>
    <property type="project" value="InterPro"/>
</dbReference>
<keyword evidence="3 6" id="KW-0378">Hydrolase</keyword>
<evidence type="ECO:0000256" key="3">
    <source>
        <dbReference type="ARBA" id="ARBA00022801"/>
    </source>
</evidence>